<dbReference type="SUPFAM" id="SSF47473">
    <property type="entry name" value="EF-hand"/>
    <property type="match status" value="1"/>
</dbReference>
<protein>
    <recommendedName>
        <fullName evidence="5">EF-hand domain-containing protein</fullName>
    </recommendedName>
</protein>
<keyword evidence="7" id="KW-1185">Reference proteome</keyword>
<evidence type="ECO:0000256" key="3">
    <source>
        <dbReference type="ARBA" id="ARBA00022837"/>
    </source>
</evidence>
<comment type="caution">
    <text evidence="6">The sequence shown here is derived from an EMBL/GenBank/DDBJ whole genome shotgun (WGS) entry which is preliminary data.</text>
</comment>
<evidence type="ECO:0000256" key="2">
    <source>
        <dbReference type="ARBA" id="ARBA00022737"/>
    </source>
</evidence>
<dbReference type="EMBL" id="CAJFCW020000005">
    <property type="protein sequence ID" value="CAG9121832.1"/>
    <property type="molecule type" value="Genomic_DNA"/>
</dbReference>
<dbReference type="OrthoDB" id="289247at2759"/>
<feature type="chain" id="PRO_5035595615" description="EF-hand domain-containing protein" evidence="4">
    <location>
        <begin position="23"/>
        <end position="133"/>
    </location>
</feature>
<sequence>MIYYNIAHIVVVLVVLGSLCSASEHKFGTRDEIGDVEHLKHHLGDQIDIDDSKLSEEQKRFHYFKMHDLNKDNFIDGLELMAAIFHDDEKDNTFARGIPDTDIERLIDPVLEEMDGDKNGLIDFAEYFKIANV</sequence>
<evidence type="ECO:0000313" key="7">
    <source>
        <dbReference type="Proteomes" id="UP000614601"/>
    </source>
</evidence>
<reference evidence="6" key="1">
    <citation type="submission" date="2020-09" db="EMBL/GenBank/DDBJ databases">
        <authorList>
            <person name="Kikuchi T."/>
        </authorList>
    </citation>
    <scope>NUCLEOTIDE SEQUENCE</scope>
    <source>
        <strain evidence="6">SH1</strain>
    </source>
</reference>
<evidence type="ECO:0000259" key="5">
    <source>
        <dbReference type="PROSITE" id="PS50222"/>
    </source>
</evidence>
<dbReference type="EMBL" id="CAJFDH010000005">
    <property type="protein sequence ID" value="CAD5226151.1"/>
    <property type="molecule type" value="Genomic_DNA"/>
</dbReference>
<dbReference type="Proteomes" id="UP000783686">
    <property type="component" value="Unassembled WGS sequence"/>
</dbReference>
<name>A0A811LF12_9BILA</name>
<dbReference type="InterPro" id="IPR002048">
    <property type="entry name" value="EF_hand_dom"/>
</dbReference>
<keyword evidence="1 4" id="KW-0732">Signal</keyword>
<evidence type="ECO:0000256" key="1">
    <source>
        <dbReference type="ARBA" id="ARBA00022729"/>
    </source>
</evidence>
<dbReference type="Gene3D" id="1.10.238.10">
    <property type="entry name" value="EF-hand"/>
    <property type="match status" value="1"/>
</dbReference>
<proteinExistence type="predicted"/>
<feature type="domain" description="EF-hand" evidence="5">
    <location>
        <begin position="55"/>
        <end position="90"/>
    </location>
</feature>
<keyword evidence="3" id="KW-0106">Calcium</keyword>
<dbReference type="PANTHER" id="PTHR23104">
    <property type="entry name" value="MULTIPLE COAGULATION FACTOR DEFICIENCY PROTEIN 2 NEURAL STEM CELL DERIVED NEURONAL SURVIVAL PROTEIN"/>
    <property type="match status" value="1"/>
</dbReference>
<dbReference type="PROSITE" id="PS00018">
    <property type="entry name" value="EF_HAND_1"/>
    <property type="match status" value="2"/>
</dbReference>
<dbReference type="GO" id="GO:0005509">
    <property type="term" value="F:calcium ion binding"/>
    <property type="evidence" value="ECO:0007669"/>
    <property type="project" value="InterPro"/>
</dbReference>
<dbReference type="InterPro" id="IPR018247">
    <property type="entry name" value="EF_Hand_1_Ca_BS"/>
</dbReference>
<gene>
    <name evidence="6" type="ORF">BOKJ2_LOCUS11934</name>
</gene>
<dbReference type="PROSITE" id="PS50222">
    <property type="entry name" value="EF_HAND_2"/>
    <property type="match status" value="1"/>
</dbReference>
<dbReference type="InterPro" id="IPR052110">
    <property type="entry name" value="MCFD2-like"/>
</dbReference>
<evidence type="ECO:0000313" key="6">
    <source>
        <dbReference type="EMBL" id="CAD5226151.1"/>
    </source>
</evidence>
<accession>A0A811LF12</accession>
<evidence type="ECO:0000256" key="4">
    <source>
        <dbReference type="SAM" id="SignalP"/>
    </source>
</evidence>
<dbReference type="Proteomes" id="UP000614601">
    <property type="component" value="Unassembled WGS sequence"/>
</dbReference>
<organism evidence="6 7">
    <name type="scientific">Bursaphelenchus okinawaensis</name>
    <dbReference type="NCBI Taxonomy" id="465554"/>
    <lineage>
        <taxon>Eukaryota</taxon>
        <taxon>Metazoa</taxon>
        <taxon>Ecdysozoa</taxon>
        <taxon>Nematoda</taxon>
        <taxon>Chromadorea</taxon>
        <taxon>Rhabditida</taxon>
        <taxon>Tylenchina</taxon>
        <taxon>Tylenchomorpha</taxon>
        <taxon>Aphelenchoidea</taxon>
        <taxon>Aphelenchoididae</taxon>
        <taxon>Bursaphelenchus</taxon>
    </lineage>
</organism>
<dbReference type="InterPro" id="IPR011992">
    <property type="entry name" value="EF-hand-dom_pair"/>
</dbReference>
<dbReference type="AlphaFoldDB" id="A0A811LF12"/>
<keyword evidence="2" id="KW-0677">Repeat</keyword>
<dbReference type="PANTHER" id="PTHR23104:SF12">
    <property type="entry name" value="EF-HAND DOMAIN-CONTAINING PROTEIN"/>
    <property type="match status" value="1"/>
</dbReference>
<dbReference type="Pfam" id="PF13499">
    <property type="entry name" value="EF-hand_7"/>
    <property type="match status" value="1"/>
</dbReference>
<feature type="signal peptide" evidence="4">
    <location>
        <begin position="1"/>
        <end position="22"/>
    </location>
</feature>